<evidence type="ECO:0000313" key="5">
    <source>
        <dbReference type="WBParaSite" id="TCNE_0001777801-mRNA-1"/>
    </source>
</evidence>
<dbReference type="Proteomes" id="UP000050794">
    <property type="component" value="Unassembled WGS sequence"/>
</dbReference>
<keyword evidence="1" id="KW-0812">Transmembrane</keyword>
<reference evidence="3 4" key="2">
    <citation type="submission" date="2018-11" db="EMBL/GenBank/DDBJ databases">
        <authorList>
            <consortium name="Pathogen Informatics"/>
        </authorList>
    </citation>
    <scope>NUCLEOTIDE SEQUENCE [LARGE SCALE GENOMIC DNA]</scope>
</reference>
<reference evidence="5" key="1">
    <citation type="submission" date="2016-06" db="UniProtKB">
        <authorList>
            <consortium name="WormBaseParasite"/>
        </authorList>
    </citation>
    <scope>IDENTIFICATION</scope>
</reference>
<proteinExistence type="predicted"/>
<dbReference type="AlphaFoldDB" id="A0A183VAK7"/>
<evidence type="ECO:0000313" key="3">
    <source>
        <dbReference type="EMBL" id="VDM49098.1"/>
    </source>
</evidence>
<protein>
    <submittedName>
        <fullName evidence="5">Secreted protein</fullName>
    </submittedName>
</protein>
<accession>A0A183VAK7</accession>
<dbReference type="EMBL" id="UYWY01024780">
    <property type="protein sequence ID" value="VDM49098.1"/>
    <property type="molecule type" value="Genomic_DNA"/>
</dbReference>
<feature type="transmembrane region" description="Helical" evidence="1">
    <location>
        <begin position="28"/>
        <end position="46"/>
    </location>
</feature>
<keyword evidence="1" id="KW-1133">Transmembrane helix</keyword>
<name>A0A183VAK7_TOXCA</name>
<evidence type="ECO:0000313" key="4">
    <source>
        <dbReference type="Proteomes" id="UP000050794"/>
    </source>
</evidence>
<organism evidence="4 5">
    <name type="scientific">Toxocara canis</name>
    <name type="common">Canine roundworm</name>
    <dbReference type="NCBI Taxonomy" id="6265"/>
    <lineage>
        <taxon>Eukaryota</taxon>
        <taxon>Metazoa</taxon>
        <taxon>Ecdysozoa</taxon>
        <taxon>Nematoda</taxon>
        <taxon>Chromadorea</taxon>
        <taxon>Rhabditida</taxon>
        <taxon>Spirurina</taxon>
        <taxon>Ascaridomorpha</taxon>
        <taxon>Ascaridoidea</taxon>
        <taxon>Toxocaridae</taxon>
        <taxon>Toxocara</taxon>
    </lineage>
</organism>
<feature type="chain" id="PRO_5044553711" evidence="2">
    <location>
        <begin position="20"/>
        <end position="81"/>
    </location>
</feature>
<keyword evidence="1" id="KW-0472">Membrane</keyword>
<gene>
    <name evidence="3" type="ORF">TCNE_LOCUS17777</name>
</gene>
<keyword evidence="2" id="KW-0732">Signal</keyword>
<evidence type="ECO:0000256" key="1">
    <source>
        <dbReference type="SAM" id="Phobius"/>
    </source>
</evidence>
<keyword evidence="4" id="KW-1185">Reference proteome</keyword>
<sequence length="81" mass="8759">MLRCTRLCAMLTALSLIGADTTKPRPTLFYRIALLLLMMLMVGVDVDRIVCTCLLTIVASPFQTILTSCKVNSFGFGSVGA</sequence>
<feature type="signal peptide" evidence="2">
    <location>
        <begin position="1"/>
        <end position="19"/>
    </location>
</feature>
<dbReference type="WBParaSite" id="TCNE_0001777801-mRNA-1">
    <property type="protein sequence ID" value="TCNE_0001777801-mRNA-1"/>
    <property type="gene ID" value="TCNE_0001777801"/>
</dbReference>
<evidence type="ECO:0000256" key="2">
    <source>
        <dbReference type="SAM" id="SignalP"/>
    </source>
</evidence>